<keyword evidence="3" id="KW-0645">Protease</keyword>
<dbReference type="Pfam" id="PF00930">
    <property type="entry name" value="DPPIV_N"/>
    <property type="match status" value="1"/>
</dbReference>
<evidence type="ECO:0000256" key="6">
    <source>
        <dbReference type="SAM" id="Phobius"/>
    </source>
</evidence>
<feature type="domain" description="Peptidase S9 prolyl oligopeptidase catalytic" evidence="7">
    <location>
        <begin position="488"/>
        <end position="591"/>
    </location>
</feature>
<dbReference type="InterPro" id="IPR001375">
    <property type="entry name" value="Peptidase_S9_cat"/>
</dbReference>
<evidence type="ECO:0000259" key="7">
    <source>
        <dbReference type="Pfam" id="PF00326"/>
    </source>
</evidence>
<protein>
    <submittedName>
        <fullName evidence="9">Fibroblast activation protein, alpha</fullName>
    </submittedName>
</protein>
<name>A0AAQ4RE24_GASAC</name>
<evidence type="ECO:0000256" key="1">
    <source>
        <dbReference type="ARBA" id="ARBA00004341"/>
    </source>
</evidence>
<keyword evidence="4" id="KW-0378">Hydrolase</keyword>
<dbReference type="AlphaFoldDB" id="A0AAQ4RE24"/>
<reference evidence="9" key="2">
    <citation type="submission" date="2025-08" db="UniProtKB">
        <authorList>
            <consortium name="Ensembl"/>
        </authorList>
    </citation>
    <scope>IDENTIFICATION</scope>
</reference>
<evidence type="ECO:0000256" key="3">
    <source>
        <dbReference type="ARBA" id="ARBA00022670"/>
    </source>
</evidence>
<dbReference type="GO" id="GO:0031258">
    <property type="term" value="C:lamellipodium membrane"/>
    <property type="evidence" value="ECO:0007669"/>
    <property type="project" value="UniProtKB-SubCell"/>
</dbReference>
<evidence type="ECO:0000313" key="9">
    <source>
        <dbReference type="Ensembl" id="ENSGACP00000060863.1"/>
    </source>
</evidence>
<dbReference type="Gene3D" id="3.40.50.1820">
    <property type="entry name" value="alpha/beta hydrolase"/>
    <property type="match status" value="1"/>
</dbReference>
<evidence type="ECO:0000256" key="5">
    <source>
        <dbReference type="ARBA" id="ARBA00023180"/>
    </source>
</evidence>
<reference evidence="9" key="3">
    <citation type="submission" date="2025-09" db="UniProtKB">
        <authorList>
            <consortium name="Ensembl"/>
        </authorList>
    </citation>
    <scope>IDENTIFICATION</scope>
</reference>
<dbReference type="GO" id="GO:0008239">
    <property type="term" value="F:dipeptidyl-peptidase activity"/>
    <property type="evidence" value="ECO:0007669"/>
    <property type="project" value="TreeGrafter"/>
</dbReference>
<reference evidence="9 10" key="1">
    <citation type="journal article" date="2021" name="G3 (Bethesda)">
        <title>Improved contiguity of the threespine stickleback genome using long-read sequencing.</title>
        <authorList>
            <person name="Nath S."/>
            <person name="Shaw D.E."/>
            <person name="White M.A."/>
        </authorList>
    </citation>
    <scope>NUCLEOTIDE SEQUENCE [LARGE SCALE GENOMIC DNA]</scope>
    <source>
        <strain evidence="9 10">Lake Benthic</strain>
    </source>
</reference>
<evidence type="ECO:0000256" key="4">
    <source>
        <dbReference type="ARBA" id="ARBA00022801"/>
    </source>
</evidence>
<evidence type="ECO:0000256" key="2">
    <source>
        <dbReference type="ARBA" id="ARBA00004485"/>
    </source>
</evidence>
<keyword evidence="6" id="KW-1133">Transmembrane helix</keyword>
<dbReference type="SUPFAM" id="SSF82171">
    <property type="entry name" value="DPP6 N-terminal domain-like"/>
    <property type="match status" value="1"/>
</dbReference>
<evidence type="ECO:0000313" key="10">
    <source>
        <dbReference type="Proteomes" id="UP000007635"/>
    </source>
</evidence>
<dbReference type="SUPFAM" id="SSF53474">
    <property type="entry name" value="alpha/beta-Hydrolases"/>
    <property type="match status" value="1"/>
</dbReference>
<dbReference type="InterPro" id="IPR050278">
    <property type="entry name" value="Serine_Prot_S9B/DPPIV"/>
</dbReference>
<comment type="subcellular location">
    <subcellularLocation>
        <location evidence="1">Cell projection</location>
        <location evidence="1">Invadopodium membrane</location>
        <topology evidence="1">Single-pass type II membrane protein</topology>
    </subcellularLocation>
    <subcellularLocation>
        <location evidence="2">Cell projection</location>
        <location evidence="2">Lamellipodium membrane</location>
        <topology evidence="2">Single-pass type II membrane protein</topology>
    </subcellularLocation>
</comment>
<sequence>LSQAFSLLSVVPSDKEYLHKTRDGNVFLHNAETNDASLYLSNSTFVIYLYYLLLKPKMQNDNCILILSKLLSLNFTFIFFMHYLALKEKKKFIVHVTLQMIPNRKQKNNIKPLFLHSNRNGDIHIQPLTPSTTGRILTHNGKKNEILNGVPDWVYEEEVFASNGAIWWSTTGKYLAYAEFNDTNVPKVAFSWYGAEQYPETVAIPYPKAGSPLTKVKLFVVDTTNPSRRTQVFAPASVASGDHMLCSVTWVTDQRVAAQWVTRKQNYVVVQVYDFDESGWQEKQKFEQTSKTGWVGHYVPLPLFFAEDKLSFYKVMSDTRGYKHIHLGKMTPVTSGRWEVIYISKLTKDAIYFVSNEYQGIAGKRNLYKVIIGSGPSATQCLTCDLHQDRCQYNSAYFSFNASYYRMDCYGHINISIILFVFPSELSILEENKQLENILSEFQMPTMQYDLWYQMMLPPNFKKSKKYPLLIHVYGGPCSQQVDYHFKLNWGTYLSSSNGIIVASFDGRGSGYQGDEIMHAIYRRLGTFEVEDQITAVRKFIDMGFIDKDRIAIWGWSYGGYVTSMALGAGTGLFKCGIAVAPVAKWEYYDFYKNSSVTARAKNFKTVDYLLVHGTADDNVHFQQAAQISKALVNVQVDFEAMWYTDKDHALTGSAFYHTYTLMSHFLQKCLVHPK</sequence>
<dbReference type="GO" id="GO:0006508">
    <property type="term" value="P:proteolysis"/>
    <property type="evidence" value="ECO:0007669"/>
    <property type="project" value="UniProtKB-KW"/>
</dbReference>
<dbReference type="InterPro" id="IPR002469">
    <property type="entry name" value="Peptidase_S9B_N"/>
</dbReference>
<dbReference type="Pfam" id="PF00326">
    <property type="entry name" value="Peptidase_S9"/>
    <property type="match status" value="1"/>
</dbReference>
<feature type="transmembrane region" description="Helical" evidence="6">
    <location>
        <begin position="36"/>
        <end position="54"/>
    </location>
</feature>
<keyword evidence="5" id="KW-0325">Glycoprotein</keyword>
<dbReference type="PROSITE" id="PS00708">
    <property type="entry name" value="PRO_ENDOPEP_SER"/>
    <property type="match status" value="1"/>
</dbReference>
<dbReference type="InterPro" id="IPR002471">
    <property type="entry name" value="Pept_S9_AS"/>
</dbReference>
<dbReference type="PANTHER" id="PTHR11731">
    <property type="entry name" value="PROTEASE FAMILY S9B,C DIPEPTIDYL-PEPTIDASE IV-RELATED"/>
    <property type="match status" value="1"/>
</dbReference>
<evidence type="ECO:0000259" key="8">
    <source>
        <dbReference type="Pfam" id="PF00930"/>
    </source>
</evidence>
<dbReference type="InterPro" id="IPR029058">
    <property type="entry name" value="AB_hydrolase_fold"/>
</dbReference>
<dbReference type="Proteomes" id="UP000007635">
    <property type="component" value="Chromosome XVI"/>
</dbReference>
<dbReference type="PANTHER" id="PTHR11731:SF204">
    <property type="entry name" value="DIPEPTIDYL PEPTIDASE 4"/>
    <property type="match status" value="1"/>
</dbReference>
<feature type="transmembrane region" description="Helical" evidence="6">
    <location>
        <begin position="66"/>
        <end position="86"/>
    </location>
</feature>
<dbReference type="GO" id="GO:0004252">
    <property type="term" value="F:serine-type endopeptidase activity"/>
    <property type="evidence" value="ECO:0007669"/>
    <property type="project" value="InterPro"/>
</dbReference>
<keyword evidence="6" id="KW-0472">Membrane</keyword>
<proteinExistence type="predicted"/>
<dbReference type="GeneTree" id="ENSGT00940000165362"/>
<keyword evidence="10" id="KW-1185">Reference proteome</keyword>
<dbReference type="FunFam" id="3.40.50.1820:FF:000003">
    <property type="entry name" value="Dipeptidyl peptidase 4"/>
    <property type="match status" value="1"/>
</dbReference>
<feature type="domain" description="Dipeptidylpeptidase IV N-terminal" evidence="8">
    <location>
        <begin position="119"/>
        <end position="411"/>
    </location>
</feature>
<accession>A0AAQ4RE24</accession>
<keyword evidence="6" id="KW-0812">Transmembrane</keyword>
<dbReference type="Gene3D" id="2.140.10.30">
    <property type="entry name" value="Dipeptidylpeptidase IV, N-terminal domain"/>
    <property type="match status" value="1"/>
</dbReference>
<organism evidence="9 10">
    <name type="scientific">Gasterosteus aculeatus aculeatus</name>
    <name type="common">three-spined stickleback</name>
    <dbReference type="NCBI Taxonomy" id="481459"/>
    <lineage>
        <taxon>Eukaryota</taxon>
        <taxon>Metazoa</taxon>
        <taxon>Chordata</taxon>
        <taxon>Craniata</taxon>
        <taxon>Vertebrata</taxon>
        <taxon>Euteleostomi</taxon>
        <taxon>Actinopterygii</taxon>
        <taxon>Neopterygii</taxon>
        <taxon>Teleostei</taxon>
        <taxon>Neoteleostei</taxon>
        <taxon>Acanthomorphata</taxon>
        <taxon>Eupercaria</taxon>
        <taxon>Perciformes</taxon>
        <taxon>Cottioidei</taxon>
        <taxon>Gasterosteales</taxon>
        <taxon>Gasterosteidae</taxon>
        <taxon>Gasterosteus</taxon>
    </lineage>
</organism>
<dbReference type="Ensembl" id="ENSGACT00000041703.1">
    <property type="protein sequence ID" value="ENSGACP00000060863.1"/>
    <property type="gene ID" value="ENSGACG00000005549.2"/>
</dbReference>